<keyword evidence="2" id="KW-1185">Reference proteome</keyword>
<dbReference type="Proteomes" id="UP000463983">
    <property type="component" value="Chromosome"/>
</dbReference>
<organism evidence="1 2">
    <name type="scientific">Candidatus Chazhemtobacterium aquaticus</name>
    <dbReference type="NCBI Taxonomy" id="2715735"/>
    <lineage>
        <taxon>Bacteria</taxon>
        <taxon>Candidatus Chazhemtobacteraceae</taxon>
        <taxon>Candidatus Chazhemtobacterium</taxon>
    </lineage>
</organism>
<evidence type="ECO:0000313" key="1">
    <source>
        <dbReference type="EMBL" id="QHO63641.1"/>
    </source>
</evidence>
<sequence>MARKGFVIVITSKTDPAKPDMSSHNSKLAEATEGHKIVSFSTTQQVEVVTMTGSGMPYKDEVLIITTTLHLE</sequence>
<protein>
    <submittedName>
        <fullName evidence="1">Uncharacterized protein</fullName>
    </submittedName>
</protein>
<accession>A0A857NE12</accession>
<proteinExistence type="predicted"/>
<gene>
    <name evidence="1" type="ORF">MICH65_0660</name>
</gene>
<dbReference type="KEGG" id="caqa:MICH65_0660"/>
<dbReference type="AlphaFoldDB" id="A0A857NE12"/>
<dbReference type="EMBL" id="CP047901">
    <property type="protein sequence ID" value="QHO63641.1"/>
    <property type="molecule type" value="Genomic_DNA"/>
</dbReference>
<evidence type="ECO:0000313" key="2">
    <source>
        <dbReference type="Proteomes" id="UP000463983"/>
    </source>
</evidence>
<name>A0A857NE12_9BACT</name>
<dbReference type="RefSeq" id="WP_161932013.1">
    <property type="nucleotide sequence ID" value="NZ_CP047901.1"/>
</dbReference>
<reference evidence="2" key="1">
    <citation type="journal article" date="2020" name="Microorganisms">
        <title>Complete Genome of a Member of a New Bacterial Lineage in the Microgenomates Group Reveals an Unusual Nucleotide Composition Disparity Between Two Strands of DNA and Limited Metabolic Potential.</title>
        <authorList>
            <person name="Kadnikov V.V."/>
            <person name="Mardanov A.V."/>
            <person name="Beletsky A.V."/>
            <person name="Karnachuk O.V."/>
            <person name="Ravin N.V."/>
        </authorList>
    </citation>
    <scope>NUCLEOTIDE SEQUENCE [LARGE SCALE GENOMIC DNA]</scope>
</reference>